<dbReference type="InterPro" id="IPR051801">
    <property type="entry name" value="GH28_Enzymes"/>
</dbReference>
<sequence length="888" mass="95653">MSHSSNSPLRQYGEHTKEATLCAQDGLFEIWDGRPDEMKKVDLKDIKITGRRQHVNYHHFTPFGRPHIHFFKPSFFSRRHNSKLKQHSFTDTTSTSTSCSSWYYFTMASFSIISILLALRFFLIVSGAPTPVPTDAVASTTAASSSYWLASIQRQGTAPFGDSSYQIFRNVKDFGAVGDGVTDDTAAINSAISSGNRCGKGCDSTTVTPALVYFPPGTYAISAPIKQQYFTQLVGDAVTLPTIKGLANFAGMALLDADPYDPEFNWFTNQNNFYRQIRNFVIDLTAMPASTGSGIHWQVAQATSLQNIVFNMRTDGGEGNNQQGIFMDNGSGGFMADLTFNGGKYGAFLGSQQFTSRNLTFNNCQTAIYLNWAWLWTFKDININNCGVGLDMSAGGASSRAAGSATLMDSTIVNTPIGISTVYDVTETGTNGTLVIDNVDFSSNVPVAVYDATSKSTVLAGNAKIASWAQGKVYTGVNVGAASQGVQDAVTKPAALLDSTGKVFGRTKPQYETLPASSFLSVKSNGAKGDGTTDDTAAIQAIFDKATTDQVVYFDHGAYVVTDTIKVPKNIKITGEIWPMIMAKGFNDQANPKAVFQVGQVGDTGSVEISDIVFQTMGPAAGAILIEWNLKETSQGSAGMWDVHTRIGGSAGTQLQSNTCAKNPNATHSSNPDCIGAFMLLHVTEKASIYLENNWFWVADHELDLTDHTQIDIYNGRGILIASEEGPTWMYGTASEHNVLYNYQLANASNIFMGAIQTETPYYQSNPDSTTPFTTNSVYGDPSFTGGSLADKAWGVRIVNSEDVFITGAGLYSFFDNYSQDCLQTSNCQSNMLSIEGSGNIHITGLSTVGVENMVTIDGQSGAVFKDNRNTFAATIAMFKGAGTGVKC</sequence>
<keyword evidence="1" id="KW-0812">Transmembrane</keyword>
<evidence type="ECO:0000259" key="2">
    <source>
        <dbReference type="Pfam" id="PF12708"/>
    </source>
</evidence>
<dbReference type="InterPro" id="IPR024535">
    <property type="entry name" value="RHGA/B-epi-like_pectate_lyase"/>
</dbReference>
<keyword evidence="4" id="KW-1185">Reference proteome</keyword>
<comment type="caution">
    <text evidence="3">The sequence shown here is derived from an EMBL/GenBank/DDBJ whole genome shotgun (WGS) entry which is preliminary data.</text>
</comment>
<dbReference type="AlphaFoldDB" id="A0A4S8RES6"/>
<dbReference type="OrthoDB" id="1046782at2759"/>
<dbReference type="Gene3D" id="2.160.20.10">
    <property type="entry name" value="Single-stranded right-handed beta-helix, Pectin lyase-like"/>
    <property type="match status" value="2"/>
</dbReference>
<evidence type="ECO:0000313" key="3">
    <source>
        <dbReference type="EMBL" id="THV55085.1"/>
    </source>
</evidence>
<evidence type="ECO:0000313" key="4">
    <source>
        <dbReference type="Proteomes" id="UP000308671"/>
    </source>
</evidence>
<feature type="domain" description="Rhamnogalacturonase A/B/Epimerase-like pectate lyase" evidence="2">
    <location>
        <begin position="168"/>
        <end position="391"/>
    </location>
</feature>
<gene>
    <name evidence="3" type="ORF">BGAL_0014g00150</name>
</gene>
<dbReference type="FunFam" id="2.160.20.10:FF:000026">
    <property type="entry name" value="Exo-beta-1,3-glucanase Exg0"/>
    <property type="match status" value="1"/>
</dbReference>
<evidence type="ECO:0000256" key="1">
    <source>
        <dbReference type="SAM" id="Phobius"/>
    </source>
</evidence>
<proteinExistence type="predicted"/>
<protein>
    <recommendedName>
        <fullName evidence="2">Rhamnogalacturonase A/B/Epimerase-like pectate lyase domain-containing protein</fullName>
    </recommendedName>
</protein>
<dbReference type="EMBL" id="PQXL01000014">
    <property type="protein sequence ID" value="THV55085.1"/>
    <property type="molecule type" value="Genomic_DNA"/>
</dbReference>
<dbReference type="PANTHER" id="PTHR31339">
    <property type="entry name" value="PECTIN LYASE-RELATED"/>
    <property type="match status" value="1"/>
</dbReference>
<keyword evidence="1" id="KW-1133">Transmembrane helix</keyword>
<feature type="transmembrane region" description="Helical" evidence="1">
    <location>
        <begin position="102"/>
        <end position="123"/>
    </location>
</feature>
<dbReference type="InterPro" id="IPR011050">
    <property type="entry name" value="Pectin_lyase_fold/virulence"/>
</dbReference>
<name>A0A4S8RES6_9HELO</name>
<dbReference type="CDD" id="cd23668">
    <property type="entry name" value="GH55_beta13glucanase-like"/>
    <property type="match status" value="1"/>
</dbReference>
<organism evidence="3 4">
    <name type="scientific">Botrytis galanthina</name>
    <dbReference type="NCBI Taxonomy" id="278940"/>
    <lineage>
        <taxon>Eukaryota</taxon>
        <taxon>Fungi</taxon>
        <taxon>Dikarya</taxon>
        <taxon>Ascomycota</taxon>
        <taxon>Pezizomycotina</taxon>
        <taxon>Leotiomycetes</taxon>
        <taxon>Helotiales</taxon>
        <taxon>Sclerotiniaceae</taxon>
        <taxon>Botrytis</taxon>
    </lineage>
</organism>
<feature type="domain" description="Rhamnogalacturonase A/B/Epimerase-like pectate lyase" evidence="2">
    <location>
        <begin position="519"/>
        <end position="583"/>
    </location>
</feature>
<dbReference type="Proteomes" id="UP000308671">
    <property type="component" value="Unassembled WGS sequence"/>
</dbReference>
<dbReference type="PANTHER" id="PTHR31339:SF9">
    <property type="entry name" value="PLASMIN AND FIBRONECTIN-BINDING PROTEIN A"/>
    <property type="match status" value="1"/>
</dbReference>
<accession>A0A4S8RES6</accession>
<dbReference type="SUPFAM" id="SSF51126">
    <property type="entry name" value="Pectin lyase-like"/>
    <property type="match status" value="2"/>
</dbReference>
<dbReference type="FunFam" id="2.160.20.10:FF:000023">
    <property type="entry name" value="Exo-beta-1,3-glucanase Exg0"/>
    <property type="match status" value="1"/>
</dbReference>
<dbReference type="Pfam" id="PF12708">
    <property type="entry name" value="Pect-lyase_RHGA_epim"/>
    <property type="match status" value="2"/>
</dbReference>
<reference evidence="3 4" key="1">
    <citation type="submission" date="2017-12" db="EMBL/GenBank/DDBJ databases">
        <title>Comparative genomics of Botrytis spp.</title>
        <authorList>
            <person name="Valero-Jimenez C.A."/>
            <person name="Tapia P."/>
            <person name="Veloso J."/>
            <person name="Silva-Moreno E."/>
            <person name="Staats M."/>
            <person name="Valdes J.H."/>
            <person name="Van Kan J.A.L."/>
        </authorList>
    </citation>
    <scope>NUCLEOTIDE SEQUENCE [LARGE SCALE GENOMIC DNA]</scope>
    <source>
        <strain evidence="3 4">MUCL435</strain>
    </source>
</reference>
<keyword evidence="1" id="KW-0472">Membrane</keyword>
<dbReference type="InterPro" id="IPR012334">
    <property type="entry name" value="Pectin_lyas_fold"/>
</dbReference>